<dbReference type="CDD" id="cd04301">
    <property type="entry name" value="NAT_SF"/>
    <property type="match status" value="1"/>
</dbReference>
<dbReference type="PROSITE" id="PS51186">
    <property type="entry name" value="GNAT"/>
    <property type="match status" value="1"/>
</dbReference>
<dbReference type="Pfam" id="PF08445">
    <property type="entry name" value="FR47"/>
    <property type="match status" value="1"/>
</dbReference>
<dbReference type="KEGG" id="pbf:CFX0092_A1242"/>
<dbReference type="SUPFAM" id="SSF55729">
    <property type="entry name" value="Acyl-CoA N-acyltransferases (Nat)"/>
    <property type="match status" value="1"/>
</dbReference>
<protein>
    <recommendedName>
        <fullName evidence="1">N-acetyltransferase domain-containing protein</fullName>
    </recommendedName>
</protein>
<dbReference type="InterPro" id="IPR013653">
    <property type="entry name" value="GCN5-like_dom"/>
</dbReference>
<dbReference type="InterPro" id="IPR016181">
    <property type="entry name" value="Acyl_CoA_acyltransferase"/>
</dbReference>
<dbReference type="EMBL" id="LN890655">
    <property type="protein sequence ID" value="CUS03120.2"/>
    <property type="molecule type" value="Genomic_DNA"/>
</dbReference>
<dbReference type="GO" id="GO:0016747">
    <property type="term" value="F:acyltransferase activity, transferring groups other than amino-acyl groups"/>
    <property type="evidence" value="ECO:0007669"/>
    <property type="project" value="InterPro"/>
</dbReference>
<evidence type="ECO:0000259" key="1">
    <source>
        <dbReference type="PROSITE" id="PS51186"/>
    </source>
</evidence>
<dbReference type="InterPro" id="IPR000182">
    <property type="entry name" value="GNAT_dom"/>
</dbReference>
<dbReference type="OrthoDB" id="581958at2"/>
<dbReference type="Proteomes" id="UP000215027">
    <property type="component" value="Chromosome I"/>
</dbReference>
<organism evidence="2 3">
    <name type="scientific">Candidatus Promineifilum breve</name>
    <dbReference type="NCBI Taxonomy" id="1806508"/>
    <lineage>
        <taxon>Bacteria</taxon>
        <taxon>Bacillati</taxon>
        <taxon>Chloroflexota</taxon>
        <taxon>Ardenticatenia</taxon>
        <taxon>Candidatus Promineifilales</taxon>
        <taxon>Candidatus Promineifilaceae</taxon>
        <taxon>Candidatus Promineifilum</taxon>
    </lineage>
</organism>
<gene>
    <name evidence="2" type="ORF">CFX0092_A1242</name>
</gene>
<proteinExistence type="predicted"/>
<reference evidence="2" key="1">
    <citation type="submission" date="2016-01" db="EMBL/GenBank/DDBJ databases">
        <authorList>
            <person name="Mcilroy J.S."/>
            <person name="Karst M S."/>
            <person name="Albertsen M."/>
        </authorList>
    </citation>
    <scope>NUCLEOTIDE SEQUENCE</scope>
    <source>
        <strain evidence="2">Cfx-K</strain>
    </source>
</reference>
<sequence length="257" mass="27887">MQPRLSQLAAQRRAIRRLLREHDPADAMAAYYAFHHPDDRTTLVLAPEDVEAGSIGQADGYVALSRTGIDLFRPLVTMRLPTDRDPDSAQLAVDLIGRALAPGQPVILNVPARYHPLITALFDVQAEEELRLLALAPADYEPIINVLVTRSEGPGGLPRYAIRSSADGREEVVATASLNWQSPHYGEIAVNTRPQYRRQGWGRSVVAALSGHLLDSGRAPLYVVSEANGASAALAESVGFTDTGARELLLQAALKER</sequence>
<accession>A0A160T3K9</accession>
<name>A0A160T3K9_9CHLR</name>
<keyword evidence="3" id="KW-1185">Reference proteome</keyword>
<dbReference type="RefSeq" id="WP_095042658.1">
    <property type="nucleotide sequence ID" value="NZ_LN890655.1"/>
</dbReference>
<feature type="domain" description="N-acetyltransferase" evidence="1">
    <location>
        <begin position="119"/>
        <end position="257"/>
    </location>
</feature>
<dbReference type="AlphaFoldDB" id="A0A160T3K9"/>
<evidence type="ECO:0000313" key="2">
    <source>
        <dbReference type="EMBL" id="CUS03120.2"/>
    </source>
</evidence>
<evidence type="ECO:0000313" key="3">
    <source>
        <dbReference type="Proteomes" id="UP000215027"/>
    </source>
</evidence>
<dbReference type="Gene3D" id="3.40.630.30">
    <property type="match status" value="1"/>
</dbReference>